<reference evidence="2 3" key="1">
    <citation type="submission" date="2020-12" db="EMBL/GenBank/DDBJ databases">
        <title>Geomonas sp. Red259, isolated from paddy soil.</title>
        <authorList>
            <person name="Xu Z."/>
            <person name="Zhang Z."/>
            <person name="Masuda Y."/>
            <person name="Itoh H."/>
            <person name="Senoo K."/>
        </authorList>
    </citation>
    <scope>NUCLEOTIDE SEQUENCE [LARGE SCALE GENOMIC DNA]</scope>
    <source>
        <strain evidence="2 3">Red259</strain>
    </source>
</reference>
<comment type="caution">
    <text evidence="2">The sequence shown here is derived from an EMBL/GenBank/DDBJ whole genome shotgun (WGS) entry which is preliminary data.</text>
</comment>
<keyword evidence="3" id="KW-1185">Reference proteome</keyword>
<keyword evidence="1" id="KW-0732">Signal</keyword>
<feature type="signal peptide" evidence="1">
    <location>
        <begin position="1"/>
        <end position="21"/>
    </location>
</feature>
<evidence type="ECO:0000313" key="3">
    <source>
        <dbReference type="Proteomes" id="UP000641025"/>
    </source>
</evidence>
<evidence type="ECO:0000256" key="1">
    <source>
        <dbReference type="SAM" id="SignalP"/>
    </source>
</evidence>
<evidence type="ECO:0008006" key="4">
    <source>
        <dbReference type="Google" id="ProtNLM"/>
    </source>
</evidence>
<proteinExistence type="predicted"/>
<accession>A0ABS0YX49</accession>
<organism evidence="2 3">
    <name type="scientific">Geomonas propionica</name>
    <dbReference type="NCBI Taxonomy" id="2798582"/>
    <lineage>
        <taxon>Bacteria</taxon>
        <taxon>Pseudomonadati</taxon>
        <taxon>Thermodesulfobacteriota</taxon>
        <taxon>Desulfuromonadia</taxon>
        <taxon>Geobacterales</taxon>
        <taxon>Geobacteraceae</taxon>
        <taxon>Geomonas</taxon>
    </lineage>
</organism>
<dbReference type="Proteomes" id="UP000641025">
    <property type="component" value="Unassembled WGS sequence"/>
</dbReference>
<sequence length="110" mass="11665">MPGKPLLIALLTCSLAHPAHALIGVNLCGPGTSPPQGLRCGHEQLLLGYRDAAGACFWVCCPPNSDGETYDCSGDATPSQFKLDLRIVSPRPWRGIFIPGPAFEIPDTAH</sequence>
<evidence type="ECO:0000313" key="2">
    <source>
        <dbReference type="EMBL" id="MBJ6802560.1"/>
    </source>
</evidence>
<dbReference type="RefSeq" id="WP_199397024.1">
    <property type="nucleotide sequence ID" value="NZ_JAEMHK010000020.1"/>
</dbReference>
<protein>
    <recommendedName>
        <fullName evidence="4">Secreted protein</fullName>
    </recommendedName>
</protein>
<dbReference type="EMBL" id="JAEMHK010000020">
    <property type="protein sequence ID" value="MBJ6802560.1"/>
    <property type="molecule type" value="Genomic_DNA"/>
</dbReference>
<name>A0ABS0YX49_9BACT</name>
<gene>
    <name evidence="2" type="ORF">JFN90_20720</name>
</gene>
<feature type="chain" id="PRO_5047171296" description="Secreted protein" evidence="1">
    <location>
        <begin position="22"/>
        <end position="110"/>
    </location>
</feature>